<dbReference type="Proteomes" id="UP000235145">
    <property type="component" value="Unassembled WGS sequence"/>
</dbReference>
<dbReference type="InterPro" id="IPR018289">
    <property type="entry name" value="MULE_transposase_dom"/>
</dbReference>
<accession>A0A9R1WWR9</accession>
<evidence type="ECO:0000313" key="2">
    <source>
        <dbReference type="EMBL" id="KAJ0190174.1"/>
    </source>
</evidence>
<dbReference type="PANTHER" id="PTHR47718">
    <property type="entry name" value="OS01G0519700 PROTEIN"/>
    <property type="match status" value="1"/>
</dbReference>
<feature type="domain" description="MULE transposase" evidence="1">
    <location>
        <begin position="144"/>
        <end position="221"/>
    </location>
</feature>
<keyword evidence="3" id="KW-1185">Reference proteome</keyword>
<proteinExistence type="predicted"/>
<sequence>MFPPSWFGGVTKYNSQIIKNKYVICNRGGKDKPKPCDTLATSSFKRKPNSKKIITECTSKIVFENVYGTTNCKAKQFFELHNHPAEIRASKAKIGPTMAHRIREVLIGGYGYAGAKFLHDGDQLAAMFWSDKRENAFYVEFGEVISFDATFRTNKYKMVFVPFTAIDHHKKSVIVGTGLLSRERNDSYEWLLKSFLIAHEGKAPKIVLTDQDPTIKQAMESGYQIQDTNYACDT</sequence>
<dbReference type="Pfam" id="PF10551">
    <property type="entry name" value="MULE"/>
    <property type="match status" value="1"/>
</dbReference>
<gene>
    <name evidence="2" type="ORF">LSAT_V11C800405080</name>
</gene>
<reference evidence="2 3" key="1">
    <citation type="journal article" date="2017" name="Nat. Commun.">
        <title>Genome assembly with in vitro proximity ligation data and whole-genome triplication in lettuce.</title>
        <authorList>
            <person name="Reyes-Chin-Wo S."/>
            <person name="Wang Z."/>
            <person name="Yang X."/>
            <person name="Kozik A."/>
            <person name="Arikit S."/>
            <person name="Song C."/>
            <person name="Xia L."/>
            <person name="Froenicke L."/>
            <person name="Lavelle D.O."/>
            <person name="Truco M.J."/>
            <person name="Xia R."/>
            <person name="Zhu S."/>
            <person name="Xu C."/>
            <person name="Xu H."/>
            <person name="Xu X."/>
            <person name="Cox K."/>
            <person name="Korf I."/>
            <person name="Meyers B.C."/>
            <person name="Michelmore R.W."/>
        </authorList>
    </citation>
    <scope>NUCLEOTIDE SEQUENCE [LARGE SCALE GENOMIC DNA]</scope>
    <source>
        <strain evidence="3">cv. Salinas</strain>
        <tissue evidence="2">Seedlings</tissue>
    </source>
</reference>
<dbReference type="PANTHER" id="PTHR47718:SF12">
    <property type="entry name" value="PROTEIN FAR1-RELATED SEQUENCE"/>
    <property type="match status" value="1"/>
</dbReference>
<dbReference type="AlphaFoldDB" id="A0A9R1WWR9"/>
<name>A0A9R1WWR9_LACSA</name>
<protein>
    <recommendedName>
        <fullName evidence="1">MULE transposase domain-containing protein</fullName>
    </recommendedName>
</protein>
<dbReference type="EMBL" id="NBSK02000008">
    <property type="protein sequence ID" value="KAJ0190174.1"/>
    <property type="molecule type" value="Genomic_DNA"/>
</dbReference>
<evidence type="ECO:0000259" key="1">
    <source>
        <dbReference type="Pfam" id="PF10551"/>
    </source>
</evidence>
<organism evidence="2 3">
    <name type="scientific">Lactuca sativa</name>
    <name type="common">Garden lettuce</name>
    <dbReference type="NCBI Taxonomy" id="4236"/>
    <lineage>
        <taxon>Eukaryota</taxon>
        <taxon>Viridiplantae</taxon>
        <taxon>Streptophyta</taxon>
        <taxon>Embryophyta</taxon>
        <taxon>Tracheophyta</taxon>
        <taxon>Spermatophyta</taxon>
        <taxon>Magnoliopsida</taxon>
        <taxon>eudicotyledons</taxon>
        <taxon>Gunneridae</taxon>
        <taxon>Pentapetalae</taxon>
        <taxon>asterids</taxon>
        <taxon>campanulids</taxon>
        <taxon>Asterales</taxon>
        <taxon>Asteraceae</taxon>
        <taxon>Cichorioideae</taxon>
        <taxon>Cichorieae</taxon>
        <taxon>Lactucinae</taxon>
        <taxon>Lactuca</taxon>
    </lineage>
</organism>
<evidence type="ECO:0000313" key="3">
    <source>
        <dbReference type="Proteomes" id="UP000235145"/>
    </source>
</evidence>
<comment type="caution">
    <text evidence="2">The sequence shown here is derived from an EMBL/GenBank/DDBJ whole genome shotgun (WGS) entry which is preliminary data.</text>
</comment>